<dbReference type="PANTHER" id="PTHR11697:SF230">
    <property type="entry name" value="ZINC FINGER, MYM DOMAIN CONTAINING 1"/>
    <property type="match status" value="1"/>
</dbReference>
<dbReference type="GO" id="GO:0046983">
    <property type="term" value="F:protein dimerization activity"/>
    <property type="evidence" value="ECO:0007669"/>
    <property type="project" value="InterPro"/>
</dbReference>
<proteinExistence type="predicted"/>
<organism evidence="2">
    <name type="scientific">Opuntia streptacantha</name>
    <name type="common">Prickly pear cactus</name>
    <name type="synonym">Opuntia cardona</name>
    <dbReference type="NCBI Taxonomy" id="393608"/>
    <lineage>
        <taxon>Eukaryota</taxon>
        <taxon>Viridiplantae</taxon>
        <taxon>Streptophyta</taxon>
        <taxon>Embryophyta</taxon>
        <taxon>Tracheophyta</taxon>
        <taxon>Spermatophyta</taxon>
        <taxon>Magnoliopsida</taxon>
        <taxon>eudicotyledons</taxon>
        <taxon>Gunneridae</taxon>
        <taxon>Pentapetalae</taxon>
        <taxon>Caryophyllales</taxon>
        <taxon>Cactineae</taxon>
        <taxon>Cactaceae</taxon>
        <taxon>Opuntioideae</taxon>
        <taxon>Opuntia</taxon>
    </lineage>
</organism>
<dbReference type="Pfam" id="PF05699">
    <property type="entry name" value="Dimer_Tnp_hAT"/>
    <property type="match status" value="1"/>
</dbReference>
<protein>
    <recommendedName>
        <fullName evidence="1">HAT C-terminal dimerisation domain-containing protein</fullName>
    </recommendedName>
</protein>
<accession>A0A7C9A4N8</accession>
<evidence type="ECO:0000313" key="2">
    <source>
        <dbReference type="EMBL" id="MBA4658097.1"/>
    </source>
</evidence>
<reference evidence="2" key="1">
    <citation type="journal article" date="2013" name="J. Plant Res.">
        <title>Effect of fungi and light on seed germination of three Opuntia species from semiarid lands of central Mexico.</title>
        <authorList>
            <person name="Delgado-Sanchez P."/>
            <person name="Jimenez-Bremont J.F."/>
            <person name="Guerrero-Gonzalez Mde L."/>
            <person name="Flores J."/>
        </authorList>
    </citation>
    <scope>NUCLEOTIDE SEQUENCE</scope>
    <source>
        <tissue evidence="2">Cladode</tissue>
    </source>
</reference>
<dbReference type="AlphaFoldDB" id="A0A7C9A4N8"/>
<evidence type="ECO:0000259" key="1">
    <source>
        <dbReference type="Pfam" id="PF05699"/>
    </source>
</evidence>
<dbReference type="EMBL" id="GISG01199220">
    <property type="protein sequence ID" value="MBA4658097.1"/>
    <property type="molecule type" value="Transcribed_RNA"/>
</dbReference>
<feature type="domain" description="HAT C-terminal dimerisation" evidence="1">
    <location>
        <begin position="37"/>
        <end position="96"/>
    </location>
</feature>
<dbReference type="PANTHER" id="PTHR11697">
    <property type="entry name" value="GENERAL TRANSCRIPTION FACTOR 2-RELATED ZINC FINGER PROTEIN"/>
    <property type="match status" value="1"/>
</dbReference>
<dbReference type="InterPro" id="IPR055298">
    <property type="entry name" value="AtLOH3-like"/>
</dbReference>
<dbReference type="SUPFAM" id="SSF53098">
    <property type="entry name" value="Ribonuclease H-like"/>
    <property type="match status" value="1"/>
</dbReference>
<reference evidence="2" key="2">
    <citation type="submission" date="2020-07" db="EMBL/GenBank/DDBJ databases">
        <authorList>
            <person name="Vera ALvarez R."/>
            <person name="Arias-Moreno D.M."/>
            <person name="Jimenez-Jacinto V."/>
            <person name="Jimenez-Bremont J.F."/>
            <person name="Swaminathan K."/>
            <person name="Moose S.P."/>
            <person name="Guerrero-Gonzalez M.L."/>
            <person name="Marino-Ramirez L."/>
            <person name="Landsman D."/>
            <person name="Rodriguez-Kessler M."/>
            <person name="Delgado-Sanchez P."/>
        </authorList>
    </citation>
    <scope>NUCLEOTIDE SEQUENCE</scope>
    <source>
        <tissue evidence="2">Cladode</tissue>
    </source>
</reference>
<dbReference type="InterPro" id="IPR012337">
    <property type="entry name" value="RNaseH-like_sf"/>
</dbReference>
<sequence>MTLEHQLANYVLDVQSHEAFRDLKGLGDLCSTMVEEKKHITYPLVFKLLKLALILPVSTATVERAFSAMNIVKSRLRNRMCDSFLNDCLVCYIEKDVFDSISNESIMQRFQCMKSRRGQL</sequence>
<name>A0A7C9A4N8_OPUST</name>
<dbReference type="InterPro" id="IPR008906">
    <property type="entry name" value="HATC_C_dom"/>
</dbReference>